<dbReference type="KEGG" id="zal:AZF00_14320"/>
<dbReference type="EMBL" id="CP014544">
    <property type="protein sequence ID" value="AMO69406.1"/>
    <property type="molecule type" value="Genomic_DNA"/>
</dbReference>
<dbReference type="InterPro" id="IPR008183">
    <property type="entry name" value="Aldose_1/G6P_1-epimerase"/>
</dbReference>
<evidence type="ECO:0000313" key="7">
    <source>
        <dbReference type="Proteomes" id="UP000074119"/>
    </source>
</evidence>
<evidence type="ECO:0000256" key="5">
    <source>
        <dbReference type="PIRSR" id="PIRSR016020-1"/>
    </source>
</evidence>
<feature type="active site" evidence="5">
    <location>
        <position position="272"/>
    </location>
</feature>
<dbReference type="EC" id="5.1.3.15" evidence="4"/>
<organism evidence="6 7">
    <name type="scientific">Zhongshania aliphaticivorans</name>
    <dbReference type="NCBI Taxonomy" id="1470434"/>
    <lineage>
        <taxon>Bacteria</taxon>
        <taxon>Pseudomonadati</taxon>
        <taxon>Pseudomonadota</taxon>
        <taxon>Gammaproteobacteria</taxon>
        <taxon>Cellvibrionales</taxon>
        <taxon>Spongiibacteraceae</taxon>
        <taxon>Zhongshania</taxon>
    </lineage>
</organism>
<dbReference type="Proteomes" id="UP000074119">
    <property type="component" value="Chromosome"/>
</dbReference>
<dbReference type="Pfam" id="PF01263">
    <property type="entry name" value="Aldose_epim"/>
    <property type="match status" value="1"/>
</dbReference>
<dbReference type="AlphaFoldDB" id="A0A127M845"/>
<dbReference type="Gene3D" id="2.70.98.10">
    <property type="match status" value="1"/>
</dbReference>
<dbReference type="PIRSF" id="PIRSF016020">
    <property type="entry name" value="PHexose_mutarotase"/>
    <property type="match status" value="1"/>
</dbReference>
<comment type="similarity">
    <text evidence="2 4">Belongs to the glucose-6-phosphate 1-epimerase family.</text>
</comment>
<evidence type="ECO:0000256" key="3">
    <source>
        <dbReference type="ARBA" id="ARBA00023235"/>
    </source>
</evidence>
<evidence type="ECO:0000256" key="1">
    <source>
        <dbReference type="ARBA" id="ARBA00001096"/>
    </source>
</evidence>
<keyword evidence="3 4" id="KW-0413">Isomerase</keyword>
<sequence length="299" mass="32442">MVLDALELVSAKVNLLSASSLFAGVGDLPILECTTAKCRALIALQGAQVLSFCPVGEDDLLWLSPLESFEPGKAIRGGIPLCLPWFGVNRREPELPKHGFARNQSWALDNIAESADGDLEISFLFQPSEADLRIFPCFFSAQLTILLANDLTLSLSVRNNSDDTMPLSFAMHSYFAVSGLSALGLNGVEGAEYLDNCQQLARFKQDEALHFAGEIDRVYEGLSGRQCINDTQRNIVINGRGCDTVVVWNPGEALAKDMADVGPHFSEYVCVERGMAFADELQLAPGQQHLAVMTVAQAC</sequence>
<dbReference type="PANTHER" id="PTHR11122">
    <property type="entry name" value="APOSPORY-ASSOCIATED PROTEIN C-RELATED"/>
    <property type="match status" value="1"/>
</dbReference>
<dbReference type="InterPro" id="IPR011013">
    <property type="entry name" value="Gal_mutarotase_sf_dom"/>
</dbReference>
<dbReference type="PANTHER" id="PTHR11122:SF13">
    <property type="entry name" value="GLUCOSE-6-PHOSPHATE 1-EPIMERASE"/>
    <property type="match status" value="1"/>
</dbReference>
<comment type="catalytic activity">
    <reaction evidence="1">
        <text>alpha-D-glucose 6-phosphate = beta-D-glucose 6-phosphate</text>
        <dbReference type="Rhea" id="RHEA:16249"/>
        <dbReference type="ChEBI" id="CHEBI:58225"/>
        <dbReference type="ChEBI" id="CHEBI:58247"/>
        <dbReference type="EC" id="5.1.3.15"/>
    </reaction>
</comment>
<dbReference type="SUPFAM" id="SSF74650">
    <property type="entry name" value="Galactose mutarotase-like"/>
    <property type="match status" value="1"/>
</dbReference>
<dbReference type="InterPro" id="IPR025532">
    <property type="entry name" value="G6P_1-epimerase"/>
</dbReference>
<dbReference type="GO" id="GO:0030246">
    <property type="term" value="F:carbohydrate binding"/>
    <property type="evidence" value="ECO:0007669"/>
    <property type="project" value="UniProtKB-UniRule"/>
</dbReference>
<dbReference type="CDD" id="cd09020">
    <property type="entry name" value="D-hex-6-P-epi_like"/>
    <property type="match status" value="1"/>
</dbReference>
<dbReference type="RefSeq" id="WP_008251494.1">
    <property type="nucleotide sequence ID" value="NZ_CP014544.1"/>
</dbReference>
<dbReference type="GO" id="GO:0047938">
    <property type="term" value="F:glucose-6-phosphate 1-epimerase activity"/>
    <property type="evidence" value="ECO:0007669"/>
    <property type="project" value="UniProtKB-UniRule"/>
</dbReference>
<name>A0A127M845_9GAMM</name>
<evidence type="ECO:0000256" key="4">
    <source>
        <dbReference type="PIRNR" id="PIRNR016020"/>
    </source>
</evidence>
<evidence type="ECO:0000256" key="2">
    <source>
        <dbReference type="ARBA" id="ARBA00005866"/>
    </source>
</evidence>
<gene>
    <name evidence="6" type="ORF">AZF00_14320</name>
</gene>
<accession>A0A127M845</accession>
<feature type="active site" evidence="5">
    <location>
        <position position="172"/>
    </location>
</feature>
<reference evidence="6 7" key="1">
    <citation type="submission" date="2015-12" db="EMBL/GenBank/DDBJ databases">
        <authorList>
            <person name="Shamseldin A."/>
            <person name="Moawad H."/>
            <person name="Abd El-Rahim W.M."/>
            <person name="Sadowsky M.J."/>
        </authorList>
    </citation>
    <scope>NUCLEOTIDE SEQUENCE [LARGE SCALE GENOMIC DNA]</scope>
    <source>
        <strain evidence="6 7">SM2</strain>
    </source>
</reference>
<protein>
    <recommendedName>
        <fullName evidence="4">Putative glucose-6-phosphate 1-epimerase</fullName>
        <ecNumber evidence="4">5.1.3.15</ecNumber>
    </recommendedName>
</protein>
<dbReference type="GO" id="GO:0005975">
    <property type="term" value="P:carbohydrate metabolic process"/>
    <property type="evidence" value="ECO:0007669"/>
    <property type="project" value="InterPro"/>
</dbReference>
<dbReference type="InterPro" id="IPR014718">
    <property type="entry name" value="GH-type_carb-bd"/>
</dbReference>
<evidence type="ECO:0000313" key="6">
    <source>
        <dbReference type="EMBL" id="AMO69406.1"/>
    </source>
</evidence>
<proteinExistence type="inferred from homology"/>
<dbReference type="STRING" id="1470434.AZF00_14320"/>